<reference evidence="1" key="1">
    <citation type="submission" date="2021-08" db="EMBL/GenBank/DDBJ databases">
        <authorList>
            <person name="Zhang H."/>
            <person name="Xu M."/>
            <person name="Yu Z."/>
            <person name="Yang L."/>
            <person name="Cai Y."/>
        </authorList>
    </citation>
    <scope>NUCLEOTIDE SEQUENCE</scope>
    <source>
        <strain evidence="1">CHL1</strain>
    </source>
</reference>
<protein>
    <submittedName>
        <fullName evidence="1">Uncharacterized protein</fullName>
    </submittedName>
</protein>
<dbReference type="AlphaFoldDB" id="A0A9E6RCQ5"/>
<dbReference type="KEGG" id="cmet:K6K41_16555"/>
<dbReference type="Proteomes" id="UP000825701">
    <property type="component" value="Chromosome"/>
</dbReference>
<dbReference type="NCBIfam" id="NF047331">
    <property type="entry name" value="phage_HTJ"/>
    <property type="match status" value="1"/>
</dbReference>
<accession>A0A9E6RCQ5</accession>
<evidence type="ECO:0000313" key="1">
    <source>
        <dbReference type="EMBL" id="QZO02411.1"/>
    </source>
</evidence>
<evidence type="ECO:0000313" key="2">
    <source>
        <dbReference type="Proteomes" id="UP000825701"/>
    </source>
</evidence>
<sequence length="61" mass="6915">MEEARYSGARRVRDQNGEEIEFRSDAELARAMVALDREIAAITGRTRNAFTFRTSKGLDHA</sequence>
<name>A0A9E6RCQ5_9HYPH</name>
<proteinExistence type="predicted"/>
<dbReference type="EMBL" id="CP081869">
    <property type="protein sequence ID" value="QZO02411.1"/>
    <property type="molecule type" value="Genomic_DNA"/>
</dbReference>
<organism evidence="1 2">
    <name type="scientific">Chenggangzhangella methanolivorans</name>
    <dbReference type="NCBI Taxonomy" id="1437009"/>
    <lineage>
        <taxon>Bacteria</taxon>
        <taxon>Pseudomonadati</taxon>
        <taxon>Pseudomonadota</taxon>
        <taxon>Alphaproteobacteria</taxon>
        <taxon>Hyphomicrobiales</taxon>
        <taxon>Methylopilaceae</taxon>
        <taxon>Chenggangzhangella</taxon>
    </lineage>
</organism>
<keyword evidence="2" id="KW-1185">Reference proteome</keyword>
<gene>
    <name evidence="1" type="ORF">K6K41_16555</name>
</gene>